<sequence length="295" mass="33542">MEFKNLYIFLKVVEQGNISKAAKELNYVQSNVTARIKKLEEELHTPLFHRHNRGIVLTPEGKKLLVYAEKIVSMVTDMKRAFRSPDIPVGKLDIGSVETVIKLPLILSKYNKKYGHIDLSLTTGVTEQLIDDVLNYRLDGAFVTAGSLSNHPDLVQYDVFEEELVLVSDADAGTIDELKMKPFLVFHSGCGYRAKLMEWLRDEQVASSKLMELGTLETILGSVYSGLGVTFVPRSTVEHHESRGLIQCHKVPEQYSRIKTVFIRKKDAFLTTSLEKFIDTINEIRQKEDYAFPLF</sequence>
<gene>
    <name evidence="6" type="ORF">KHA91_16660</name>
</gene>
<keyword evidence="3" id="KW-0238">DNA-binding</keyword>
<dbReference type="Gene3D" id="3.40.190.290">
    <property type="match status" value="1"/>
</dbReference>
<dbReference type="CDD" id="cd08442">
    <property type="entry name" value="PBP2_YofA_SoxR_like"/>
    <property type="match status" value="1"/>
</dbReference>
<evidence type="ECO:0000313" key="7">
    <source>
        <dbReference type="Proteomes" id="UP000676456"/>
    </source>
</evidence>
<evidence type="ECO:0000256" key="1">
    <source>
        <dbReference type="ARBA" id="ARBA00009437"/>
    </source>
</evidence>
<keyword evidence="7" id="KW-1185">Reference proteome</keyword>
<dbReference type="PANTHER" id="PTHR30126:SF40">
    <property type="entry name" value="HTH-TYPE TRANSCRIPTIONAL REGULATOR GLTR"/>
    <property type="match status" value="1"/>
</dbReference>
<evidence type="ECO:0000313" key="6">
    <source>
        <dbReference type="EMBL" id="MBS4224354.1"/>
    </source>
</evidence>
<dbReference type="GO" id="GO:0000976">
    <property type="term" value="F:transcription cis-regulatory region binding"/>
    <property type="evidence" value="ECO:0007669"/>
    <property type="project" value="TreeGrafter"/>
</dbReference>
<dbReference type="InterPro" id="IPR036390">
    <property type="entry name" value="WH_DNA-bd_sf"/>
</dbReference>
<dbReference type="PANTHER" id="PTHR30126">
    <property type="entry name" value="HTH-TYPE TRANSCRIPTIONAL REGULATOR"/>
    <property type="match status" value="1"/>
</dbReference>
<dbReference type="Pfam" id="PF00126">
    <property type="entry name" value="HTH_1"/>
    <property type="match status" value="1"/>
</dbReference>
<reference evidence="6 7" key="1">
    <citation type="submission" date="2021-05" db="EMBL/GenBank/DDBJ databases">
        <title>Novel Bacillus species.</title>
        <authorList>
            <person name="Liu G."/>
        </authorList>
    </citation>
    <scope>NUCLEOTIDE SEQUENCE [LARGE SCALE GENOMIC DNA]</scope>
    <source>
        <strain evidence="6 7">FJAT-49682</strain>
    </source>
</reference>
<dbReference type="PROSITE" id="PS50931">
    <property type="entry name" value="HTH_LYSR"/>
    <property type="match status" value="1"/>
</dbReference>
<evidence type="ECO:0000259" key="5">
    <source>
        <dbReference type="PROSITE" id="PS50931"/>
    </source>
</evidence>
<comment type="caution">
    <text evidence="6">The sequence shown here is derived from an EMBL/GenBank/DDBJ whole genome shotgun (WGS) entry which is preliminary data.</text>
</comment>
<proteinExistence type="inferred from homology"/>
<dbReference type="FunFam" id="1.10.10.10:FF:000001">
    <property type="entry name" value="LysR family transcriptional regulator"/>
    <property type="match status" value="1"/>
</dbReference>
<comment type="similarity">
    <text evidence="1">Belongs to the LysR transcriptional regulatory family.</text>
</comment>
<dbReference type="InterPro" id="IPR036388">
    <property type="entry name" value="WH-like_DNA-bd_sf"/>
</dbReference>
<keyword evidence="4" id="KW-0804">Transcription</keyword>
<dbReference type="RefSeq" id="WP_213099371.1">
    <property type="nucleotide sequence ID" value="NZ_JAGYPN010000003.1"/>
</dbReference>
<dbReference type="SUPFAM" id="SSF53850">
    <property type="entry name" value="Periplasmic binding protein-like II"/>
    <property type="match status" value="1"/>
</dbReference>
<organism evidence="6 7">
    <name type="scientific">Lederbergia citrea</name>
    <dbReference type="NCBI Taxonomy" id="2833581"/>
    <lineage>
        <taxon>Bacteria</taxon>
        <taxon>Bacillati</taxon>
        <taxon>Bacillota</taxon>
        <taxon>Bacilli</taxon>
        <taxon>Bacillales</taxon>
        <taxon>Bacillaceae</taxon>
        <taxon>Lederbergia</taxon>
    </lineage>
</organism>
<dbReference type="GO" id="GO:0003700">
    <property type="term" value="F:DNA-binding transcription factor activity"/>
    <property type="evidence" value="ECO:0007669"/>
    <property type="project" value="InterPro"/>
</dbReference>
<evidence type="ECO:0000256" key="4">
    <source>
        <dbReference type="ARBA" id="ARBA00023163"/>
    </source>
</evidence>
<dbReference type="AlphaFoldDB" id="A0A942Z545"/>
<evidence type="ECO:0000256" key="3">
    <source>
        <dbReference type="ARBA" id="ARBA00023125"/>
    </source>
</evidence>
<dbReference type="Gene3D" id="1.10.10.10">
    <property type="entry name" value="Winged helix-like DNA-binding domain superfamily/Winged helix DNA-binding domain"/>
    <property type="match status" value="1"/>
</dbReference>
<accession>A0A942Z545</accession>
<dbReference type="PRINTS" id="PR00039">
    <property type="entry name" value="HTHLYSR"/>
</dbReference>
<keyword evidence="2" id="KW-0805">Transcription regulation</keyword>
<dbReference type="InterPro" id="IPR005119">
    <property type="entry name" value="LysR_subst-bd"/>
</dbReference>
<dbReference type="SUPFAM" id="SSF46785">
    <property type="entry name" value="Winged helix' DNA-binding domain"/>
    <property type="match status" value="1"/>
</dbReference>
<name>A0A942Z545_9BACI</name>
<dbReference type="Pfam" id="PF03466">
    <property type="entry name" value="LysR_substrate"/>
    <property type="match status" value="1"/>
</dbReference>
<dbReference type="Proteomes" id="UP000676456">
    <property type="component" value="Unassembled WGS sequence"/>
</dbReference>
<protein>
    <submittedName>
        <fullName evidence="6">LysR family transcriptional regulator</fullName>
    </submittedName>
</protein>
<dbReference type="InterPro" id="IPR000847">
    <property type="entry name" value="LysR_HTH_N"/>
</dbReference>
<evidence type="ECO:0000256" key="2">
    <source>
        <dbReference type="ARBA" id="ARBA00023015"/>
    </source>
</evidence>
<dbReference type="EMBL" id="JAGYPN010000003">
    <property type="protein sequence ID" value="MBS4224354.1"/>
    <property type="molecule type" value="Genomic_DNA"/>
</dbReference>
<feature type="domain" description="HTH lysR-type" evidence="5">
    <location>
        <begin position="1"/>
        <end position="58"/>
    </location>
</feature>